<accession>A0A1R3KFK4</accession>
<dbReference type="Proteomes" id="UP000187203">
    <property type="component" value="Unassembled WGS sequence"/>
</dbReference>
<organism evidence="2 3">
    <name type="scientific">Corchorus olitorius</name>
    <dbReference type="NCBI Taxonomy" id="93759"/>
    <lineage>
        <taxon>Eukaryota</taxon>
        <taxon>Viridiplantae</taxon>
        <taxon>Streptophyta</taxon>
        <taxon>Embryophyta</taxon>
        <taxon>Tracheophyta</taxon>
        <taxon>Spermatophyta</taxon>
        <taxon>Magnoliopsida</taxon>
        <taxon>eudicotyledons</taxon>
        <taxon>Gunneridae</taxon>
        <taxon>Pentapetalae</taxon>
        <taxon>rosids</taxon>
        <taxon>malvids</taxon>
        <taxon>Malvales</taxon>
        <taxon>Malvaceae</taxon>
        <taxon>Grewioideae</taxon>
        <taxon>Apeibeae</taxon>
        <taxon>Corchorus</taxon>
    </lineage>
</organism>
<dbReference type="AlphaFoldDB" id="A0A1R3KFK4"/>
<keyword evidence="3" id="KW-1185">Reference proteome</keyword>
<protein>
    <submittedName>
        <fullName evidence="2">Uncharacterized protein</fullName>
    </submittedName>
</protein>
<evidence type="ECO:0000256" key="1">
    <source>
        <dbReference type="SAM" id="MobiDB-lite"/>
    </source>
</evidence>
<evidence type="ECO:0000313" key="3">
    <source>
        <dbReference type="Proteomes" id="UP000187203"/>
    </source>
</evidence>
<feature type="region of interest" description="Disordered" evidence="1">
    <location>
        <begin position="1"/>
        <end position="40"/>
    </location>
</feature>
<name>A0A1R3KFK4_9ROSI</name>
<gene>
    <name evidence="2" type="ORF">COLO4_08484</name>
</gene>
<comment type="caution">
    <text evidence="2">The sequence shown here is derived from an EMBL/GenBank/DDBJ whole genome shotgun (WGS) entry which is preliminary data.</text>
</comment>
<dbReference type="EMBL" id="AWUE01013800">
    <property type="protein sequence ID" value="OMP05877.1"/>
    <property type="molecule type" value="Genomic_DNA"/>
</dbReference>
<evidence type="ECO:0000313" key="2">
    <source>
        <dbReference type="EMBL" id="OMP05877.1"/>
    </source>
</evidence>
<sequence>MDSIKNMTRQRARSRPIDQESEESEAMSSTSQPRCSRDAPKNSQVHLFPFLFSNVNLAFISENKFSGLIKLDRQFGEARIVIQVDCSQFVCCPNEDNSVKGLDHIHTASSANSATNEGMIKVQMRKRYDCLTNTKVKFMI</sequence>
<proteinExistence type="predicted"/>
<reference evidence="3" key="1">
    <citation type="submission" date="2013-09" db="EMBL/GenBank/DDBJ databases">
        <title>Corchorus olitorius genome sequencing.</title>
        <authorList>
            <person name="Alam M."/>
            <person name="Haque M.S."/>
            <person name="Islam M.S."/>
            <person name="Emdad E.M."/>
            <person name="Islam M.M."/>
            <person name="Ahmed B."/>
            <person name="Halim A."/>
            <person name="Hossen Q.M.M."/>
            <person name="Hossain M.Z."/>
            <person name="Ahmed R."/>
            <person name="Khan M.M."/>
            <person name="Islam R."/>
            <person name="Rashid M.M."/>
            <person name="Khan S.A."/>
            <person name="Rahman M.S."/>
            <person name="Alam M."/>
            <person name="Yahiya A.S."/>
            <person name="Khan M.S."/>
            <person name="Azam M.S."/>
            <person name="Haque T."/>
            <person name="Lashkar M.Z.H."/>
            <person name="Akhand A.I."/>
            <person name="Morshed G."/>
            <person name="Roy S."/>
            <person name="Uddin K.S."/>
            <person name="Rabeya T."/>
            <person name="Hossain A.S."/>
            <person name="Chowdhury A."/>
            <person name="Snigdha A.R."/>
            <person name="Mortoza M.S."/>
            <person name="Matin S.A."/>
            <person name="Hoque S.M.E."/>
            <person name="Islam M.K."/>
            <person name="Roy D.K."/>
            <person name="Haider R."/>
            <person name="Moosa M.M."/>
            <person name="Elias S.M."/>
            <person name="Hasan A.M."/>
            <person name="Jahan S."/>
            <person name="Shafiuddin M."/>
            <person name="Mahmood N."/>
            <person name="Shommy N.S."/>
        </authorList>
    </citation>
    <scope>NUCLEOTIDE SEQUENCE [LARGE SCALE GENOMIC DNA]</scope>
    <source>
        <strain evidence="3">cv. O-4</strain>
    </source>
</reference>